<keyword evidence="1" id="KW-1133">Transmembrane helix</keyword>
<name>A0AAD4HJQ4_9AGAM</name>
<evidence type="ECO:0000256" key="1">
    <source>
        <dbReference type="SAM" id="Phobius"/>
    </source>
</evidence>
<gene>
    <name evidence="2" type="ORF">F5891DRAFT_981604</name>
</gene>
<keyword evidence="1" id="KW-0472">Membrane</keyword>
<keyword evidence="3" id="KW-1185">Reference proteome</keyword>
<dbReference type="EMBL" id="JABBWK010000037">
    <property type="protein sequence ID" value="KAG1898691.1"/>
    <property type="molecule type" value="Genomic_DNA"/>
</dbReference>
<feature type="transmembrane region" description="Helical" evidence="1">
    <location>
        <begin position="148"/>
        <end position="167"/>
    </location>
</feature>
<accession>A0AAD4HJQ4</accession>
<dbReference type="GeneID" id="64671431"/>
<dbReference type="AlphaFoldDB" id="A0AAD4HJQ4"/>
<dbReference type="RefSeq" id="XP_041224267.1">
    <property type="nucleotide sequence ID" value="XM_041377133.1"/>
</dbReference>
<dbReference type="Proteomes" id="UP001195769">
    <property type="component" value="Unassembled WGS sequence"/>
</dbReference>
<proteinExistence type="predicted"/>
<organism evidence="2 3">
    <name type="scientific">Suillus fuscotomentosus</name>
    <dbReference type="NCBI Taxonomy" id="1912939"/>
    <lineage>
        <taxon>Eukaryota</taxon>
        <taxon>Fungi</taxon>
        <taxon>Dikarya</taxon>
        <taxon>Basidiomycota</taxon>
        <taxon>Agaricomycotina</taxon>
        <taxon>Agaricomycetes</taxon>
        <taxon>Agaricomycetidae</taxon>
        <taxon>Boletales</taxon>
        <taxon>Suillineae</taxon>
        <taxon>Suillaceae</taxon>
        <taxon>Suillus</taxon>
    </lineage>
</organism>
<evidence type="ECO:0000313" key="3">
    <source>
        <dbReference type="Proteomes" id="UP001195769"/>
    </source>
</evidence>
<reference evidence="2" key="1">
    <citation type="journal article" date="2020" name="New Phytol.">
        <title>Comparative genomics reveals dynamic genome evolution in host specialist ectomycorrhizal fungi.</title>
        <authorList>
            <person name="Lofgren L.A."/>
            <person name="Nguyen N.H."/>
            <person name="Vilgalys R."/>
            <person name="Ruytinx J."/>
            <person name="Liao H.L."/>
            <person name="Branco S."/>
            <person name="Kuo A."/>
            <person name="LaButti K."/>
            <person name="Lipzen A."/>
            <person name="Andreopoulos W."/>
            <person name="Pangilinan J."/>
            <person name="Riley R."/>
            <person name="Hundley H."/>
            <person name="Na H."/>
            <person name="Barry K."/>
            <person name="Grigoriev I.V."/>
            <person name="Stajich J.E."/>
            <person name="Kennedy P.G."/>
        </authorList>
    </citation>
    <scope>NUCLEOTIDE SEQUENCE</scope>
    <source>
        <strain evidence="2">FC203</strain>
    </source>
</reference>
<sequence>MKIQKELGSLDNVPLASELKIKLGKLQCSRAAKVHFQNFRDDDMVPLYDVNLKCWNWDFPSSGLTPAGAQETNEFSFGLYLNVVSEALSIANPNLKLTQASHIWYSEFATHAVPTQDIQRKSDLVLSDHVVQLGWNNFMFHGHQSLPVVSWTAMALFCTAIVLLQSIP</sequence>
<comment type="caution">
    <text evidence="2">The sequence shown here is derived from an EMBL/GenBank/DDBJ whole genome shotgun (WGS) entry which is preliminary data.</text>
</comment>
<evidence type="ECO:0000313" key="2">
    <source>
        <dbReference type="EMBL" id="KAG1898691.1"/>
    </source>
</evidence>
<protein>
    <submittedName>
        <fullName evidence="2">Uncharacterized protein</fullName>
    </submittedName>
</protein>
<keyword evidence="1" id="KW-0812">Transmembrane</keyword>